<dbReference type="Pfam" id="PF03732">
    <property type="entry name" value="Retrotrans_gag"/>
    <property type="match status" value="1"/>
</dbReference>
<dbReference type="InterPro" id="IPR021109">
    <property type="entry name" value="Peptidase_aspartic_dom_sf"/>
</dbReference>
<dbReference type="PANTHER" id="PTHR15503:SF22">
    <property type="entry name" value="TRANSPOSON TY3-I GAG POLYPROTEIN"/>
    <property type="match status" value="1"/>
</dbReference>
<dbReference type="Proteomes" id="UP000324585">
    <property type="component" value="Unassembled WGS sequence"/>
</dbReference>
<dbReference type="SMART" id="SM00343">
    <property type="entry name" value="ZnF_C2HC"/>
    <property type="match status" value="1"/>
</dbReference>
<evidence type="ECO:0000256" key="6">
    <source>
        <dbReference type="ARBA" id="ARBA00022918"/>
    </source>
</evidence>
<dbReference type="PROSITE" id="PS50994">
    <property type="entry name" value="INTEGRASE"/>
    <property type="match status" value="1"/>
</dbReference>
<gene>
    <name evidence="13" type="ORF">FVE85_6040</name>
</gene>
<evidence type="ECO:0000256" key="8">
    <source>
        <dbReference type="SAM" id="Coils"/>
    </source>
</evidence>
<keyword evidence="7" id="KW-0862">Zinc</keyword>
<dbReference type="InterPro" id="IPR012337">
    <property type="entry name" value="RNaseH-like_sf"/>
</dbReference>
<evidence type="ECO:0000313" key="14">
    <source>
        <dbReference type="Proteomes" id="UP000324585"/>
    </source>
</evidence>
<evidence type="ECO:0000256" key="1">
    <source>
        <dbReference type="ARBA" id="ARBA00022679"/>
    </source>
</evidence>
<comment type="caution">
    <text evidence="13">The sequence shown here is derived from an EMBL/GenBank/DDBJ whole genome shotgun (WGS) entry which is preliminary data.</text>
</comment>
<keyword evidence="7" id="KW-0863">Zinc-finger</keyword>
<feature type="region of interest" description="Disordered" evidence="9">
    <location>
        <begin position="330"/>
        <end position="378"/>
    </location>
</feature>
<keyword evidence="5" id="KW-0378">Hydrolase</keyword>
<evidence type="ECO:0000256" key="10">
    <source>
        <dbReference type="SAM" id="Phobius"/>
    </source>
</evidence>
<dbReference type="SUPFAM" id="SSF50630">
    <property type="entry name" value="Acid proteases"/>
    <property type="match status" value="1"/>
</dbReference>
<dbReference type="InterPro" id="IPR001584">
    <property type="entry name" value="Integrase_cat-core"/>
</dbReference>
<keyword evidence="7" id="KW-0479">Metal-binding</keyword>
<keyword evidence="10" id="KW-0812">Transmembrane</keyword>
<dbReference type="CDD" id="cd00303">
    <property type="entry name" value="retropepsin_like"/>
    <property type="match status" value="1"/>
</dbReference>
<evidence type="ECO:0000256" key="7">
    <source>
        <dbReference type="PROSITE-ProRule" id="PRU00047"/>
    </source>
</evidence>
<keyword evidence="10" id="KW-1133">Transmembrane helix</keyword>
<dbReference type="SUPFAM" id="SSF53098">
    <property type="entry name" value="Ribonuclease H-like"/>
    <property type="match status" value="1"/>
</dbReference>
<evidence type="ECO:0000256" key="5">
    <source>
        <dbReference type="ARBA" id="ARBA00022801"/>
    </source>
</evidence>
<dbReference type="GO" id="GO:0003964">
    <property type="term" value="F:RNA-directed DNA polymerase activity"/>
    <property type="evidence" value="ECO:0007669"/>
    <property type="project" value="UniProtKB-KW"/>
</dbReference>
<dbReference type="PROSITE" id="PS00141">
    <property type="entry name" value="ASP_PROTEASE"/>
    <property type="match status" value="1"/>
</dbReference>
<name>A0A5J4Z563_PORPP</name>
<feature type="coiled-coil region" evidence="8">
    <location>
        <begin position="112"/>
        <end position="139"/>
    </location>
</feature>
<keyword evidence="14" id="KW-1185">Reference proteome</keyword>
<accession>A0A5J4Z563</accession>
<dbReference type="InterPro" id="IPR036875">
    <property type="entry name" value="Znf_CCHC_sf"/>
</dbReference>
<evidence type="ECO:0000256" key="3">
    <source>
        <dbReference type="ARBA" id="ARBA00022722"/>
    </source>
</evidence>
<sequence>MLSEEILIFAFVCVVVGLCRLIHLSFWDLDRVERQETILASDFWTIRIVLRLKASIVDGRFVMDDREQEQSRLRAAMAARQLQQQQQGGGAGPAGQPATPPFDFEILMARIRAELSVDLQVAQRRIEGLEQELAQERTARTAVASAGYQQGKTLVPARMITYDGERDLVKIITWVSAARDRVVAPYVEEIEALGGHWDARAEKRVVRNLSSYLCGNAALWWIRMKDQPELVEDFLKALEARFAPVNPGARARDELFELEQRGSSVEHYTNMFMSLCLRIEDANESELYDKYKRGLDKDVRIQTELKGPTRLDDFIRVALEVDAIMHPDRAAPIRNGRPSASNDGPTPMELGTVEKLSRKSGRSSNENRRRRHRGRGDLKKDQCAKCKKLGHWKKDCPEVAAGAAELELLAMSNGVKVEKLVRRDMLVNGHNVSVIFDTGATNTYASLAFCERIGAAVNKTAVFGGVRLADGNMSKSIGTARLTLKLPGARDTRLSAVVHVARHDLIVGLDWLRAQKARFSIGQMELLMIGVDGTRWLMTHRDIGTGWVSVASLPDKRAETVAVAFREMQRGRGWPMIVKSDGGGEFEGVFEDILRDQLVVHERGIARRSNTHAAHERLHRDLNATLRVLLVQSGLPTEWFAYAAKFWAQVRNLVWRGRNSSGTAYEKRYGNEWKLEIPAFGQGVVVYAEASGKCEPKGIPAIVVGVRVPTSEVIKQRLNCLIIPVADLRPAAARWVQEWKSLPDKFPVLKYGLRPAEEGHVPGQDVSERVSSDSEPLLVSSDDEGVASDLMQVSVQRVRRGTVPKCTESTAVGVPCGTAELC</sequence>
<dbReference type="GO" id="GO:0004190">
    <property type="term" value="F:aspartic-type endopeptidase activity"/>
    <property type="evidence" value="ECO:0007669"/>
    <property type="project" value="InterPro"/>
</dbReference>
<dbReference type="Pfam" id="PF13975">
    <property type="entry name" value="gag-asp_proteas"/>
    <property type="match status" value="1"/>
</dbReference>
<dbReference type="InterPro" id="IPR032567">
    <property type="entry name" value="RTL1-rel"/>
</dbReference>
<keyword evidence="2" id="KW-0548">Nucleotidyltransferase</keyword>
<feature type="region of interest" description="Disordered" evidence="9">
    <location>
        <begin position="759"/>
        <end position="778"/>
    </location>
</feature>
<keyword evidence="3" id="KW-0540">Nuclease</keyword>
<keyword evidence="1" id="KW-0808">Transferase</keyword>
<evidence type="ECO:0000256" key="4">
    <source>
        <dbReference type="ARBA" id="ARBA00022759"/>
    </source>
</evidence>
<dbReference type="InterPro" id="IPR001878">
    <property type="entry name" value="Znf_CCHC"/>
</dbReference>
<dbReference type="PANTHER" id="PTHR15503">
    <property type="entry name" value="LDOC1 RELATED"/>
    <property type="match status" value="1"/>
</dbReference>
<reference evidence="14" key="1">
    <citation type="journal article" date="2019" name="Nat. Commun.">
        <title>Expansion of phycobilisome linker gene families in mesophilic red algae.</title>
        <authorList>
            <person name="Lee J."/>
            <person name="Kim D."/>
            <person name="Bhattacharya D."/>
            <person name="Yoon H.S."/>
        </authorList>
    </citation>
    <scope>NUCLEOTIDE SEQUENCE [LARGE SCALE GENOMIC DNA]</scope>
    <source>
        <strain evidence="14">CCMP 1328</strain>
    </source>
</reference>
<keyword evidence="10" id="KW-0472">Membrane</keyword>
<dbReference type="GO" id="GO:0006508">
    <property type="term" value="P:proteolysis"/>
    <property type="evidence" value="ECO:0007669"/>
    <property type="project" value="InterPro"/>
</dbReference>
<dbReference type="PROSITE" id="PS50158">
    <property type="entry name" value="ZF_CCHC"/>
    <property type="match status" value="1"/>
</dbReference>
<dbReference type="Gene3D" id="2.40.70.10">
    <property type="entry name" value="Acid Proteases"/>
    <property type="match status" value="1"/>
</dbReference>
<evidence type="ECO:0000259" key="12">
    <source>
        <dbReference type="PROSITE" id="PS50994"/>
    </source>
</evidence>
<dbReference type="InterPro" id="IPR001969">
    <property type="entry name" value="Aspartic_peptidase_AS"/>
</dbReference>
<keyword evidence="8" id="KW-0175">Coiled coil</keyword>
<protein>
    <recommendedName>
        <fullName evidence="15">Retrovirus-related Pol polyprotein from transposon TNT 1-94</fullName>
    </recommendedName>
</protein>
<dbReference type="GO" id="GO:0015074">
    <property type="term" value="P:DNA integration"/>
    <property type="evidence" value="ECO:0007669"/>
    <property type="project" value="InterPro"/>
</dbReference>
<evidence type="ECO:0008006" key="15">
    <source>
        <dbReference type="Google" id="ProtNLM"/>
    </source>
</evidence>
<dbReference type="GO" id="GO:0004519">
    <property type="term" value="F:endonuclease activity"/>
    <property type="evidence" value="ECO:0007669"/>
    <property type="project" value="UniProtKB-KW"/>
</dbReference>
<feature type="compositionally biased region" description="Basic and acidic residues" evidence="9">
    <location>
        <begin position="759"/>
        <end position="772"/>
    </location>
</feature>
<feature type="domain" description="CCHC-type" evidence="11">
    <location>
        <begin position="383"/>
        <end position="398"/>
    </location>
</feature>
<keyword evidence="6" id="KW-0695">RNA-directed DNA polymerase</keyword>
<proteinExistence type="predicted"/>
<dbReference type="Gene3D" id="4.10.60.10">
    <property type="entry name" value="Zinc finger, CCHC-type"/>
    <property type="match status" value="1"/>
</dbReference>
<dbReference type="SUPFAM" id="SSF57756">
    <property type="entry name" value="Retrovirus zinc finger-like domains"/>
    <property type="match status" value="1"/>
</dbReference>
<keyword evidence="4" id="KW-0255">Endonuclease</keyword>
<dbReference type="AlphaFoldDB" id="A0A5J4Z563"/>
<feature type="transmembrane region" description="Helical" evidence="10">
    <location>
        <begin position="6"/>
        <end position="27"/>
    </location>
</feature>
<evidence type="ECO:0000256" key="2">
    <source>
        <dbReference type="ARBA" id="ARBA00022695"/>
    </source>
</evidence>
<dbReference type="Pfam" id="PF00098">
    <property type="entry name" value="zf-CCHC"/>
    <property type="match status" value="1"/>
</dbReference>
<evidence type="ECO:0000313" key="13">
    <source>
        <dbReference type="EMBL" id="KAA8498455.1"/>
    </source>
</evidence>
<dbReference type="GO" id="GO:0008270">
    <property type="term" value="F:zinc ion binding"/>
    <property type="evidence" value="ECO:0007669"/>
    <property type="project" value="UniProtKB-KW"/>
</dbReference>
<dbReference type="OrthoDB" id="13267at2759"/>
<dbReference type="InterPro" id="IPR005162">
    <property type="entry name" value="Retrotrans_gag_dom"/>
</dbReference>
<dbReference type="GO" id="GO:0003676">
    <property type="term" value="F:nucleic acid binding"/>
    <property type="evidence" value="ECO:0007669"/>
    <property type="project" value="InterPro"/>
</dbReference>
<organism evidence="13 14">
    <name type="scientific">Porphyridium purpureum</name>
    <name type="common">Red alga</name>
    <name type="synonym">Porphyridium cruentum</name>
    <dbReference type="NCBI Taxonomy" id="35688"/>
    <lineage>
        <taxon>Eukaryota</taxon>
        <taxon>Rhodophyta</taxon>
        <taxon>Bangiophyceae</taxon>
        <taxon>Porphyridiales</taxon>
        <taxon>Porphyridiaceae</taxon>
        <taxon>Porphyridium</taxon>
    </lineage>
</organism>
<dbReference type="EMBL" id="VRMN01000001">
    <property type="protein sequence ID" value="KAA8498455.1"/>
    <property type="molecule type" value="Genomic_DNA"/>
</dbReference>
<dbReference type="InterPro" id="IPR036397">
    <property type="entry name" value="RNaseH_sf"/>
</dbReference>
<dbReference type="Gene3D" id="3.30.420.10">
    <property type="entry name" value="Ribonuclease H-like superfamily/Ribonuclease H"/>
    <property type="match status" value="1"/>
</dbReference>
<evidence type="ECO:0000259" key="11">
    <source>
        <dbReference type="PROSITE" id="PS50158"/>
    </source>
</evidence>
<evidence type="ECO:0000256" key="9">
    <source>
        <dbReference type="SAM" id="MobiDB-lite"/>
    </source>
</evidence>
<feature type="domain" description="Integrase catalytic" evidence="12">
    <location>
        <begin position="513"/>
        <end position="672"/>
    </location>
</feature>